<organism evidence="4 6">
    <name type="scientific">Flagellimonas aequoris</name>
    <dbReference type="NCBI Taxonomy" id="2306997"/>
    <lineage>
        <taxon>Bacteria</taxon>
        <taxon>Pseudomonadati</taxon>
        <taxon>Bacteroidota</taxon>
        <taxon>Flavobacteriia</taxon>
        <taxon>Flavobacteriales</taxon>
        <taxon>Flavobacteriaceae</taxon>
        <taxon>Flagellimonas</taxon>
    </lineage>
</organism>
<dbReference type="Proteomes" id="UP000321528">
    <property type="component" value="Unassembled WGS sequence"/>
</dbReference>
<reference evidence="4 6" key="1">
    <citation type="submission" date="2018-08" db="EMBL/GenBank/DDBJ databases">
        <title>Proposal of Muricauda 72 sp.nov. and Muricauda NH166 sp.nov., isolated from seawater.</title>
        <authorList>
            <person name="Cheng H."/>
            <person name="Wu Y.-H."/>
            <person name="Guo L.-L."/>
            <person name="Xu X.-W."/>
        </authorList>
    </citation>
    <scope>NUCLEOTIDE SEQUENCE [LARGE SCALE GENOMIC DNA]</scope>
    <source>
        <strain evidence="4 6">NH166</strain>
    </source>
</reference>
<accession>A0A418NBZ8</accession>
<feature type="domain" description="Bacterial sugar transferase" evidence="3">
    <location>
        <begin position="7"/>
        <end position="182"/>
    </location>
</feature>
<dbReference type="AlphaFoldDB" id="A0A418NBZ8"/>
<evidence type="ECO:0000313" key="6">
    <source>
        <dbReference type="Proteomes" id="UP000284189"/>
    </source>
</evidence>
<gene>
    <name evidence="4" type="ORF">D2U88_00575</name>
    <name evidence="5" type="ORF">FQ019_00555</name>
</gene>
<sequence>MYKNFFKQFIDFFIALILLLFLSPILLVLIILLLFANKGKPFFLQPRPGKHGKVFKIIKFKTMRDLEPDSTIGSHSPERITPVGGFIRKYSLDELLQLINVLKGDMALIGPRPLLVDYLPLYNQEQGQRHNVKPGITGWAQVNGRNAISWDKKFELDVWYVNNISFLLDLEIFYKTFIKVIKKKDVNQGADETMPRWEGNETVVQ</sequence>
<protein>
    <submittedName>
        <fullName evidence="4">Sugar transferase</fullName>
    </submittedName>
</protein>
<dbReference type="PANTHER" id="PTHR30576">
    <property type="entry name" value="COLANIC BIOSYNTHESIS UDP-GLUCOSE LIPID CARRIER TRANSFERASE"/>
    <property type="match status" value="1"/>
</dbReference>
<keyword evidence="2" id="KW-1133">Transmembrane helix</keyword>
<dbReference type="Proteomes" id="UP000284189">
    <property type="component" value="Unassembled WGS sequence"/>
</dbReference>
<dbReference type="GO" id="GO:0016780">
    <property type="term" value="F:phosphotransferase activity, for other substituted phosphate groups"/>
    <property type="evidence" value="ECO:0007669"/>
    <property type="project" value="TreeGrafter"/>
</dbReference>
<evidence type="ECO:0000256" key="2">
    <source>
        <dbReference type="SAM" id="Phobius"/>
    </source>
</evidence>
<evidence type="ECO:0000313" key="7">
    <source>
        <dbReference type="Proteomes" id="UP000321528"/>
    </source>
</evidence>
<name>A0A418NBZ8_9FLAO</name>
<dbReference type="OrthoDB" id="9808602at2"/>
<feature type="transmembrane region" description="Helical" evidence="2">
    <location>
        <begin position="12"/>
        <end position="35"/>
    </location>
</feature>
<dbReference type="EMBL" id="QXFJ01000007">
    <property type="protein sequence ID" value="RIV74397.1"/>
    <property type="molecule type" value="Genomic_DNA"/>
</dbReference>
<dbReference type="Pfam" id="PF02397">
    <property type="entry name" value="Bac_transf"/>
    <property type="match status" value="1"/>
</dbReference>
<dbReference type="RefSeq" id="WP_119638357.1">
    <property type="nucleotide sequence ID" value="NZ_QXFJ01000007.1"/>
</dbReference>
<evidence type="ECO:0000259" key="3">
    <source>
        <dbReference type="Pfam" id="PF02397"/>
    </source>
</evidence>
<comment type="similarity">
    <text evidence="1">Belongs to the bacterial sugar transferase family.</text>
</comment>
<reference evidence="5 7" key="2">
    <citation type="submission" date="2019-07" db="EMBL/GenBank/DDBJ databases">
        <title>Draft genome of two Muricauda strains isolated from deep sea.</title>
        <authorList>
            <person name="Sun C."/>
        </authorList>
    </citation>
    <scope>NUCLEOTIDE SEQUENCE [LARGE SCALE GENOMIC DNA]</scope>
    <source>
        <strain evidence="5 7">NH166</strain>
    </source>
</reference>
<evidence type="ECO:0000313" key="4">
    <source>
        <dbReference type="EMBL" id="RIV74397.1"/>
    </source>
</evidence>
<evidence type="ECO:0000256" key="1">
    <source>
        <dbReference type="ARBA" id="ARBA00006464"/>
    </source>
</evidence>
<proteinExistence type="inferred from homology"/>
<keyword evidence="2" id="KW-0472">Membrane</keyword>
<keyword evidence="7" id="KW-1185">Reference proteome</keyword>
<keyword evidence="2" id="KW-0812">Transmembrane</keyword>
<dbReference type="EMBL" id="VNWL01000006">
    <property type="protein sequence ID" value="TXK08519.1"/>
    <property type="molecule type" value="Genomic_DNA"/>
</dbReference>
<comment type="caution">
    <text evidence="4">The sequence shown here is derived from an EMBL/GenBank/DDBJ whole genome shotgun (WGS) entry which is preliminary data.</text>
</comment>
<keyword evidence="4" id="KW-0808">Transferase</keyword>
<evidence type="ECO:0000313" key="5">
    <source>
        <dbReference type="EMBL" id="TXK08519.1"/>
    </source>
</evidence>
<dbReference type="InterPro" id="IPR003362">
    <property type="entry name" value="Bact_transf"/>
</dbReference>
<dbReference type="PANTHER" id="PTHR30576:SF8">
    <property type="entry name" value="UNDECAPRENYL-PHOSPHATE GALACTOSE PHOSPHOTRANSFERASE"/>
    <property type="match status" value="1"/>
</dbReference>